<protein>
    <submittedName>
        <fullName evidence="2">Uncharacterized protein</fullName>
    </submittedName>
</protein>
<accession>A0AAV7SP52</accession>
<dbReference type="AlphaFoldDB" id="A0AAV7SP52"/>
<sequence length="97" mass="10920">MAHARARDWETLKNSFQQFNSYHAGSGHECGIHQLRRLQGSQSVPSDCWRLGDPEDRPPGQEEKNKKPGLKGASPLFPLSEALLLYLSGLLKYLIFV</sequence>
<proteinExistence type="predicted"/>
<keyword evidence="3" id="KW-1185">Reference proteome</keyword>
<evidence type="ECO:0000256" key="1">
    <source>
        <dbReference type="SAM" id="MobiDB-lite"/>
    </source>
</evidence>
<organism evidence="2 3">
    <name type="scientific">Pleurodeles waltl</name>
    <name type="common">Iberian ribbed newt</name>
    <dbReference type="NCBI Taxonomy" id="8319"/>
    <lineage>
        <taxon>Eukaryota</taxon>
        <taxon>Metazoa</taxon>
        <taxon>Chordata</taxon>
        <taxon>Craniata</taxon>
        <taxon>Vertebrata</taxon>
        <taxon>Euteleostomi</taxon>
        <taxon>Amphibia</taxon>
        <taxon>Batrachia</taxon>
        <taxon>Caudata</taxon>
        <taxon>Salamandroidea</taxon>
        <taxon>Salamandridae</taxon>
        <taxon>Pleurodelinae</taxon>
        <taxon>Pleurodeles</taxon>
    </lineage>
</organism>
<dbReference type="EMBL" id="JANPWB010000008">
    <property type="protein sequence ID" value="KAJ1165810.1"/>
    <property type="molecule type" value="Genomic_DNA"/>
</dbReference>
<evidence type="ECO:0000313" key="3">
    <source>
        <dbReference type="Proteomes" id="UP001066276"/>
    </source>
</evidence>
<feature type="region of interest" description="Disordered" evidence="1">
    <location>
        <begin position="43"/>
        <end position="73"/>
    </location>
</feature>
<name>A0AAV7SP52_PLEWA</name>
<comment type="caution">
    <text evidence="2">The sequence shown here is derived from an EMBL/GenBank/DDBJ whole genome shotgun (WGS) entry which is preliminary data.</text>
</comment>
<reference evidence="2" key="1">
    <citation type="journal article" date="2022" name="bioRxiv">
        <title>Sequencing and chromosome-scale assembly of the giantPleurodeles waltlgenome.</title>
        <authorList>
            <person name="Brown T."/>
            <person name="Elewa A."/>
            <person name="Iarovenko S."/>
            <person name="Subramanian E."/>
            <person name="Araus A.J."/>
            <person name="Petzold A."/>
            <person name="Susuki M."/>
            <person name="Suzuki K.-i.T."/>
            <person name="Hayashi T."/>
            <person name="Toyoda A."/>
            <person name="Oliveira C."/>
            <person name="Osipova E."/>
            <person name="Leigh N.D."/>
            <person name="Simon A."/>
            <person name="Yun M.H."/>
        </authorList>
    </citation>
    <scope>NUCLEOTIDE SEQUENCE</scope>
    <source>
        <strain evidence="2">20211129_DDA</strain>
        <tissue evidence="2">Liver</tissue>
    </source>
</reference>
<gene>
    <name evidence="2" type="ORF">NDU88_006227</name>
</gene>
<evidence type="ECO:0000313" key="2">
    <source>
        <dbReference type="EMBL" id="KAJ1165810.1"/>
    </source>
</evidence>
<dbReference type="Proteomes" id="UP001066276">
    <property type="component" value="Chromosome 4_2"/>
</dbReference>
<feature type="compositionally biased region" description="Basic and acidic residues" evidence="1">
    <location>
        <begin position="50"/>
        <end position="66"/>
    </location>
</feature>